<dbReference type="Proteomes" id="UP000652176">
    <property type="component" value="Unassembled WGS sequence"/>
</dbReference>
<evidence type="ECO:0000313" key="3">
    <source>
        <dbReference type="Proteomes" id="UP000652176"/>
    </source>
</evidence>
<accession>A0ABR9D092</accession>
<organism evidence="2 3">
    <name type="scientific">Methylomonas albis</name>
    <dbReference type="NCBI Taxonomy" id="1854563"/>
    <lineage>
        <taxon>Bacteria</taxon>
        <taxon>Pseudomonadati</taxon>
        <taxon>Pseudomonadota</taxon>
        <taxon>Gammaproteobacteria</taxon>
        <taxon>Methylococcales</taxon>
        <taxon>Methylococcaceae</taxon>
        <taxon>Methylomonas</taxon>
    </lineage>
</organism>
<keyword evidence="3" id="KW-1185">Reference proteome</keyword>
<comment type="caution">
    <text evidence="2">The sequence shown here is derived from an EMBL/GenBank/DDBJ whole genome shotgun (WGS) entry which is preliminary data.</text>
</comment>
<protein>
    <submittedName>
        <fullName evidence="2">Uncharacterized protein</fullName>
    </submittedName>
</protein>
<sequence>MKSNAPETGKVQASVEQAQLKDPRAETESLNQRAQAQIGSATGKIAGGEARIEAQHDRDLAEREQNSREGFGQLANVKAEHFRQSIAAAANETPSVAEVTYDYLGGSIYNTAKNIEAAGVAGNEYVKKYNGIMNKLERKMLEFGIQ</sequence>
<feature type="region of interest" description="Disordered" evidence="1">
    <location>
        <begin position="1"/>
        <end position="48"/>
    </location>
</feature>
<name>A0ABR9D092_9GAMM</name>
<feature type="compositionally biased region" description="Polar residues" evidence="1">
    <location>
        <begin position="28"/>
        <end position="40"/>
    </location>
</feature>
<evidence type="ECO:0000256" key="1">
    <source>
        <dbReference type="SAM" id="MobiDB-lite"/>
    </source>
</evidence>
<evidence type="ECO:0000313" key="2">
    <source>
        <dbReference type="EMBL" id="MBD9356226.1"/>
    </source>
</evidence>
<reference evidence="2 3" key="1">
    <citation type="submission" date="2020-09" db="EMBL/GenBank/DDBJ databases">
        <title>Methylomonas albis sp. nov. and Methylomonas fluvii sp. nov.: Two cold-adapted methanotrophs from the River Elbe and an amended description of Methylovulum psychrotolerans strain Eb1.</title>
        <authorList>
            <person name="Bussmann I.K."/>
            <person name="Klings K.-W."/>
            <person name="Warnstedt J."/>
            <person name="Hoppert M."/>
            <person name="Saborowski A."/>
            <person name="Horn F."/>
            <person name="Liebner S."/>
        </authorList>
    </citation>
    <scope>NUCLEOTIDE SEQUENCE [LARGE SCALE GENOMIC DNA]</scope>
    <source>
        <strain evidence="2 3">EbA</strain>
    </source>
</reference>
<proteinExistence type="predicted"/>
<gene>
    <name evidence="2" type="ORF">IE877_10045</name>
</gene>
<dbReference type="EMBL" id="JACXSS010000001">
    <property type="protein sequence ID" value="MBD9356226.1"/>
    <property type="molecule type" value="Genomic_DNA"/>
</dbReference>
<dbReference type="RefSeq" id="WP_192374600.1">
    <property type="nucleotide sequence ID" value="NZ_CAJHIV010000001.1"/>
</dbReference>